<protein>
    <submittedName>
        <fullName evidence="3">Uncharacterized protein</fullName>
    </submittedName>
</protein>
<evidence type="ECO:0000256" key="1">
    <source>
        <dbReference type="SAM" id="MobiDB-lite"/>
    </source>
</evidence>
<feature type="signal peptide" evidence="2">
    <location>
        <begin position="1"/>
        <end position="23"/>
    </location>
</feature>
<dbReference type="Proteomes" id="UP000324748">
    <property type="component" value="Unassembled WGS sequence"/>
</dbReference>
<gene>
    <name evidence="3" type="ORF">PGT21_022604</name>
</gene>
<proteinExistence type="predicted"/>
<evidence type="ECO:0000256" key="2">
    <source>
        <dbReference type="SAM" id="SignalP"/>
    </source>
</evidence>
<feature type="chain" id="PRO_5022934740" evidence="2">
    <location>
        <begin position="24"/>
        <end position="279"/>
    </location>
</feature>
<dbReference type="AlphaFoldDB" id="A0A5B0MPC9"/>
<dbReference type="EMBL" id="VSWC01000144">
    <property type="protein sequence ID" value="KAA1077874.1"/>
    <property type="molecule type" value="Genomic_DNA"/>
</dbReference>
<evidence type="ECO:0000313" key="3">
    <source>
        <dbReference type="EMBL" id="KAA1077874.1"/>
    </source>
</evidence>
<sequence length="279" mass="31561">MSEAHYVILQVHLLLTPDTWTLANPNGKPWQMLTNIKEFPRRPIDGPIPSLMELVMIFTTTLTRTPANNITQWDLVDRQLEHIRRQSDNYKHAYARVVIRKDQEYFGTRELHEIDPNSVTLPSDEEIAEEMARAEGGPLRLGNFERRSSSVVDYIVIKLSASITPSADTIVAYRFSNNPDELSKTPGRPHPVKPPFASPRSLDDCPMPCLRAVMKTNRNLHYRPATLCGVNDPLDPARADKDRRDNWLDPVKGEKTFTLSCIDGAPLPELVNMLALASL</sequence>
<feature type="region of interest" description="Disordered" evidence="1">
    <location>
        <begin position="180"/>
        <end position="199"/>
    </location>
</feature>
<comment type="caution">
    <text evidence="3">The sequence shown here is derived from an EMBL/GenBank/DDBJ whole genome shotgun (WGS) entry which is preliminary data.</text>
</comment>
<keyword evidence="2" id="KW-0732">Signal</keyword>
<name>A0A5B0MPC9_PUCGR</name>
<keyword evidence="4" id="KW-1185">Reference proteome</keyword>
<evidence type="ECO:0000313" key="4">
    <source>
        <dbReference type="Proteomes" id="UP000324748"/>
    </source>
</evidence>
<reference evidence="3 4" key="1">
    <citation type="submission" date="2019-05" db="EMBL/GenBank/DDBJ databases">
        <title>Emergence of the Ug99 lineage of the wheat stem rust pathogen through somatic hybridization.</title>
        <authorList>
            <person name="Li F."/>
            <person name="Upadhyaya N.M."/>
            <person name="Sperschneider J."/>
            <person name="Matny O."/>
            <person name="Nguyen-Phuc H."/>
            <person name="Mago R."/>
            <person name="Raley C."/>
            <person name="Miller M.E."/>
            <person name="Silverstein K.A.T."/>
            <person name="Henningsen E."/>
            <person name="Hirsch C.D."/>
            <person name="Visser B."/>
            <person name="Pretorius Z.A."/>
            <person name="Steffenson B.J."/>
            <person name="Schwessinger B."/>
            <person name="Dodds P.N."/>
            <person name="Figueroa M."/>
        </authorList>
    </citation>
    <scope>NUCLEOTIDE SEQUENCE [LARGE SCALE GENOMIC DNA]</scope>
    <source>
        <strain evidence="3">21-0</strain>
    </source>
</reference>
<feature type="compositionally biased region" description="Pro residues" evidence="1">
    <location>
        <begin position="188"/>
        <end position="197"/>
    </location>
</feature>
<accession>A0A5B0MPC9</accession>
<organism evidence="3 4">
    <name type="scientific">Puccinia graminis f. sp. tritici</name>
    <dbReference type="NCBI Taxonomy" id="56615"/>
    <lineage>
        <taxon>Eukaryota</taxon>
        <taxon>Fungi</taxon>
        <taxon>Dikarya</taxon>
        <taxon>Basidiomycota</taxon>
        <taxon>Pucciniomycotina</taxon>
        <taxon>Pucciniomycetes</taxon>
        <taxon>Pucciniales</taxon>
        <taxon>Pucciniaceae</taxon>
        <taxon>Puccinia</taxon>
    </lineage>
</organism>